<protein>
    <submittedName>
        <fullName evidence="2">Uncharacterized protein</fullName>
    </submittedName>
</protein>
<feature type="region of interest" description="Disordered" evidence="1">
    <location>
        <begin position="101"/>
        <end position="126"/>
    </location>
</feature>
<comment type="caution">
    <text evidence="2">The sequence shown here is derived from an EMBL/GenBank/DDBJ whole genome shotgun (WGS) entry which is preliminary data.</text>
</comment>
<feature type="compositionally biased region" description="Basic residues" evidence="1">
    <location>
        <begin position="204"/>
        <end position="218"/>
    </location>
</feature>
<feature type="region of interest" description="Disordered" evidence="1">
    <location>
        <begin position="143"/>
        <end position="381"/>
    </location>
</feature>
<feature type="compositionally biased region" description="Basic and acidic residues" evidence="1">
    <location>
        <begin position="484"/>
        <end position="493"/>
    </location>
</feature>
<reference evidence="2" key="2">
    <citation type="journal article" date="2023" name="Proc. Natl. Acad. Sci. U.S.A.">
        <title>A global phylogenomic analysis of the shiitake genus Lentinula.</title>
        <authorList>
            <person name="Sierra-Patev S."/>
            <person name="Min B."/>
            <person name="Naranjo-Ortiz M."/>
            <person name="Looney B."/>
            <person name="Konkel Z."/>
            <person name="Slot J.C."/>
            <person name="Sakamoto Y."/>
            <person name="Steenwyk J.L."/>
            <person name="Rokas A."/>
            <person name="Carro J."/>
            <person name="Camarero S."/>
            <person name="Ferreira P."/>
            <person name="Molpeceres G."/>
            <person name="Ruiz-Duenas F.J."/>
            <person name="Serrano A."/>
            <person name="Henrissat B."/>
            <person name="Drula E."/>
            <person name="Hughes K.W."/>
            <person name="Mata J.L."/>
            <person name="Ishikawa N.K."/>
            <person name="Vargas-Isla R."/>
            <person name="Ushijima S."/>
            <person name="Smith C.A."/>
            <person name="Donoghue J."/>
            <person name="Ahrendt S."/>
            <person name="Andreopoulos W."/>
            <person name="He G."/>
            <person name="LaButti K."/>
            <person name="Lipzen A."/>
            <person name="Ng V."/>
            <person name="Riley R."/>
            <person name="Sandor L."/>
            <person name="Barry K."/>
            <person name="Martinez A.T."/>
            <person name="Xiao Y."/>
            <person name="Gibbons J.G."/>
            <person name="Terashima K."/>
            <person name="Grigoriev I.V."/>
            <person name="Hibbett D."/>
        </authorList>
    </citation>
    <scope>NUCLEOTIDE SEQUENCE</scope>
    <source>
        <strain evidence="2">Sp2 HRB7682 ss15</strain>
    </source>
</reference>
<feature type="compositionally biased region" description="Low complexity" evidence="1">
    <location>
        <begin position="611"/>
        <end position="623"/>
    </location>
</feature>
<sequence>MSPPPPPPVFPIFLTPPAKESFPVVQSAHEHLRHASDTIHQHRYSLASQLKGFDSRWAHLFSVAPVLNKLTKGRQRPDEFRKNAQGLDDDVQVALEEARKRKYSQTRFADEQDSIIPGPPPSDTIYSKVSRKVKALSSILERVERGDQVQPGASRTSKSPHVSSKTSSQSKQSKSGAKSPTKSSSEQSKARSSKLTVNQTSTRRPARVRKKDSRHSIRSIRSARSMTLRSSSPFRHPKPKRSSRDRLRTTSAREGERERDRNRERDLGRDRDYRHREDRDRYRDRNRERDRDSRDRDKDRDRDRERDRNSRDRDRDRDRERGRNSREREASRERTRDTRRSPRSSSRHDHQHRYSPEGKTYSPGNLGNVGQPPVPAPPHPVLSAPPAPVIPSNMPPIYARFANGHKYEYENNADLEPLQPPVLPFVTERMEKRREAREQNGRSPQDQNQDYRRDNRGYPLSSSYPLPTSSYHPQNPQIIPPSDGRGRGRDRSSKSAHRRAGYNGYDNYTYSSTSTPVIPVMATLPNSSSVPINTNIVIPAPSSTRHLSRSRYPPPSSKASRSPYLHTREEYGYKNDHGYNGYNGYNDYNGYGRDGRTGAEYQGDGGHRYDSNSNVRNARSSRSPRTHYPPSPQPTRNPRSPKSPLIMRSKFKENFSVLQSESGR</sequence>
<evidence type="ECO:0000313" key="2">
    <source>
        <dbReference type="EMBL" id="KAJ4484298.1"/>
    </source>
</evidence>
<evidence type="ECO:0000256" key="1">
    <source>
        <dbReference type="SAM" id="MobiDB-lite"/>
    </source>
</evidence>
<feature type="region of interest" description="Disordered" evidence="1">
    <location>
        <begin position="431"/>
        <end position="510"/>
    </location>
</feature>
<reference evidence="2" key="1">
    <citation type="submission" date="2022-08" db="EMBL/GenBank/DDBJ databases">
        <authorList>
            <consortium name="DOE Joint Genome Institute"/>
            <person name="Min B."/>
            <person name="Riley R."/>
            <person name="Sierra-Patev S."/>
            <person name="Naranjo-Ortiz M."/>
            <person name="Looney B."/>
            <person name="Konkel Z."/>
            <person name="Slot J.C."/>
            <person name="Sakamoto Y."/>
            <person name="Steenwyk J.L."/>
            <person name="Rokas A."/>
            <person name="Carro J."/>
            <person name="Camarero S."/>
            <person name="Ferreira P."/>
            <person name="Molpeceres G."/>
            <person name="Ruiz-Duenas F.J."/>
            <person name="Serrano A."/>
            <person name="Henrissat B."/>
            <person name="Drula E."/>
            <person name="Hughes K.W."/>
            <person name="Mata J.L."/>
            <person name="Ishikawa N.K."/>
            <person name="Vargas-Isla R."/>
            <person name="Ushijima S."/>
            <person name="Smith C.A."/>
            <person name="Ahrendt S."/>
            <person name="Andreopoulos W."/>
            <person name="He G."/>
            <person name="Labutti K."/>
            <person name="Lipzen A."/>
            <person name="Ng V."/>
            <person name="Sandor L."/>
            <person name="Barry K."/>
            <person name="Martinez A.T."/>
            <person name="Xiao Y."/>
            <person name="Gibbons J.G."/>
            <person name="Terashima K."/>
            <person name="Hibbett D.S."/>
            <person name="Grigoriev I.V."/>
        </authorList>
    </citation>
    <scope>NUCLEOTIDE SEQUENCE</scope>
    <source>
        <strain evidence="2">Sp2 HRB7682 ss15</strain>
    </source>
</reference>
<feature type="region of interest" description="Disordered" evidence="1">
    <location>
        <begin position="541"/>
        <end position="566"/>
    </location>
</feature>
<proteinExistence type="predicted"/>
<feature type="compositionally biased region" description="Low complexity" evidence="1">
    <location>
        <begin position="157"/>
        <end position="187"/>
    </location>
</feature>
<gene>
    <name evidence="2" type="ORF">C8J55DRAFT_510232</name>
</gene>
<dbReference type="AlphaFoldDB" id="A0A9W9AJJ8"/>
<feature type="compositionally biased region" description="Low complexity" evidence="1">
    <location>
        <begin position="458"/>
        <end position="471"/>
    </location>
</feature>
<feature type="compositionally biased region" description="Basic and acidic residues" evidence="1">
    <location>
        <begin position="431"/>
        <end position="440"/>
    </location>
</feature>
<feature type="region of interest" description="Disordered" evidence="1">
    <location>
        <begin position="596"/>
        <end position="664"/>
    </location>
</feature>
<name>A0A9W9AJJ8_9AGAR</name>
<organism evidence="2 3">
    <name type="scientific">Lentinula lateritia</name>
    <dbReference type="NCBI Taxonomy" id="40482"/>
    <lineage>
        <taxon>Eukaryota</taxon>
        <taxon>Fungi</taxon>
        <taxon>Dikarya</taxon>
        <taxon>Basidiomycota</taxon>
        <taxon>Agaricomycotina</taxon>
        <taxon>Agaricomycetes</taxon>
        <taxon>Agaricomycetidae</taxon>
        <taxon>Agaricales</taxon>
        <taxon>Marasmiineae</taxon>
        <taxon>Omphalotaceae</taxon>
        <taxon>Lentinula</taxon>
    </lineage>
</organism>
<dbReference type="EMBL" id="JANVFS010000012">
    <property type="protein sequence ID" value="KAJ4484298.1"/>
    <property type="molecule type" value="Genomic_DNA"/>
</dbReference>
<dbReference type="Proteomes" id="UP001150238">
    <property type="component" value="Unassembled WGS sequence"/>
</dbReference>
<accession>A0A9W9AJJ8</accession>
<feature type="compositionally biased region" description="Pro residues" evidence="1">
    <location>
        <begin position="372"/>
        <end position="381"/>
    </location>
</feature>
<feature type="compositionally biased region" description="Basic and acidic residues" evidence="1">
    <location>
        <begin position="242"/>
        <end position="356"/>
    </location>
</feature>
<evidence type="ECO:0000313" key="3">
    <source>
        <dbReference type="Proteomes" id="UP001150238"/>
    </source>
</evidence>